<dbReference type="SUPFAM" id="SSF51735">
    <property type="entry name" value="NAD(P)-binding Rossmann-fold domains"/>
    <property type="match status" value="1"/>
</dbReference>
<keyword evidence="3" id="KW-1185">Reference proteome</keyword>
<evidence type="ECO:0000313" key="3">
    <source>
        <dbReference type="Proteomes" id="UP000326565"/>
    </source>
</evidence>
<dbReference type="OrthoDB" id="6417021at2759"/>
<evidence type="ECO:0000256" key="1">
    <source>
        <dbReference type="ARBA" id="ARBA00023002"/>
    </source>
</evidence>
<dbReference type="InterPro" id="IPR036291">
    <property type="entry name" value="NAD(P)-bd_dom_sf"/>
</dbReference>
<gene>
    <name evidence="2" type="ORF">BDV29DRAFT_196280</name>
</gene>
<proteinExistence type="predicted"/>
<sequence>MAALASLTSRVYQAFNPPKPAKNGDALKFGILAAANIAPLALITPAKSHPEVIVQAVSAWNRQKAEEFAKAHGIPEHVLLEKPSVSNSTEAKILFNLPELSKPNTPVLLKAFHNRFHPAWSLFKSFITPANVEHVSAYSMIPWWGTSKGDIHFNYNLSGGSMVAMGTYNFSALRLIFDAEPEECLVCDTNAYTDGVHKSCDYDLQAKFPPTSQEKLQTREVTMYGFIHAIFWHRIDVKDVFEIRNKDDGNVVKKWEEKKARKAYSFKEAGGEFAELPDSINQMKMLDMAYVKSGLGPRPTSEFR</sequence>
<dbReference type="PANTHER" id="PTHR22604">
    <property type="entry name" value="OXIDOREDUCTASES"/>
    <property type="match status" value="1"/>
</dbReference>
<dbReference type="Proteomes" id="UP000326565">
    <property type="component" value="Unassembled WGS sequence"/>
</dbReference>
<evidence type="ECO:0000313" key="2">
    <source>
        <dbReference type="EMBL" id="KAB8067642.1"/>
    </source>
</evidence>
<keyword evidence="1" id="KW-0560">Oxidoreductase</keyword>
<reference evidence="2 3" key="1">
    <citation type="submission" date="2019-04" db="EMBL/GenBank/DDBJ databases">
        <title>Friends and foes A comparative genomics study of 23 Aspergillus species from section Flavi.</title>
        <authorList>
            <consortium name="DOE Joint Genome Institute"/>
            <person name="Kjaerbolling I."/>
            <person name="Vesth T."/>
            <person name="Frisvad J.C."/>
            <person name="Nybo J.L."/>
            <person name="Theobald S."/>
            <person name="Kildgaard S."/>
            <person name="Isbrandt T."/>
            <person name="Kuo A."/>
            <person name="Sato A."/>
            <person name="Lyhne E.K."/>
            <person name="Kogle M.E."/>
            <person name="Wiebenga A."/>
            <person name="Kun R.S."/>
            <person name="Lubbers R.J."/>
            <person name="Makela M.R."/>
            <person name="Barry K."/>
            <person name="Chovatia M."/>
            <person name="Clum A."/>
            <person name="Daum C."/>
            <person name="Haridas S."/>
            <person name="He G."/>
            <person name="LaButti K."/>
            <person name="Lipzen A."/>
            <person name="Mondo S."/>
            <person name="Riley R."/>
            <person name="Salamov A."/>
            <person name="Simmons B.A."/>
            <person name="Magnuson J.K."/>
            <person name="Henrissat B."/>
            <person name="Mortensen U.H."/>
            <person name="Larsen T.O."/>
            <person name="Devries R.P."/>
            <person name="Grigoriev I.V."/>
            <person name="Machida M."/>
            <person name="Baker S.E."/>
            <person name="Andersen M.R."/>
        </authorList>
    </citation>
    <scope>NUCLEOTIDE SEQUENCE [LARGE SCALE GENOMIC DNA]</scope>
    <source>
        <strain evidence="2 3">CBS 151.66</strain>
    </source>
</reference>
<dbReference type="GO" id="GO:0016491">
    <property type="term" value="F:oxidoreductase activity"/>
    <property type="evidence" value="ECO:0007669"/>
    <property type="project" value="UniProtKB-KW"/>
</dbReference>
<dbReference type="InterPro" id="IPR050984">
    <property type="entry name" value="Gfo/Idh/MocA_domain"/>
</dbReference>
<dbReference type="Gene3D" id="3.40.50.720">
    <property type="entry name" value="NAD(P)-binding Rossmann-like Domain"/>
    <property type="match status" value="1"/>
</dbReference>
<protein>
    <submittedName>
        <fullName evidence="2">Uncharacterized protein</fullName>
    </submittedName>
</protein>
<name>A0A5N5WKP9_9EURO</name>
<organism evidence="2 3">
    <name type="scientific">Aspergillus leporis</name>
    <dbReference type="NCBI Taxonomy" id="41062"/>
    <lineage>
        <taxon>Eukaryota</taxon>
        <taxon>Fungi</taxon>
        <taxon>Dikarya</taxon>
        <taxon>Ascomycota</taxon>
        <taxon>Pezizomycotina</taxon>
        <taxon>Eurotiomycetes</taxon>
        <taxon>Eurotiomycetidae</taxon>
        <taxon>Eurotiales</taxon>
        <taxon>Aspergillaceae</taxon>
        <taxon>Aspergillus</taxon>
        <taxon>Aspergillus subgen. Circumdati</taxon>
    </lineage>
</organism>
<dbReference type="EMBL" id="ML732461">
    <property type="protein sequence ID" value="KAB8067642.1"/>
    <property type="molecule type" value="Genomic_DNA"/>
</dbReference>
<dbReference type="AlphaFoldDB" id="A0A5N5WKP9"/>
<dbReference type="Gene3D" id="3.30.360.10">
    <property type="entry name" value="Dihydrodipicolinate Reductase, domain 2"/>
    <property type="match status" value="1"/>
</dbReference>
<dbReference type="PANTHER" id="PTHR22604:SF105">
    <property type="entry name" value="TRANS-1,2-DIHYDROBENZENE-1,2-DIOL DEHYDROGENASE"/>
    <property type="match status" value="1"/>
</dbReference>
<accession>A0A5N5WKP9</accession>